<evidence type="ECO:0000256" key="5">
    <source>
        <dbReference type="ARBA" id="ARBA00023242"/>
    </source>
</evidence>
<dbReference type="PANTHER" id="PTHR23271:SF1">
    <property type="entry name" value="U3 SMALL NUCLEOLAR RNA-ASSOCIATED PROTEIN 6 HOMOLOG"/>
    <property type="match status" value="1"/>
</dbReference>
<feature type="domain" description="U3 small nucleolar RNA-associated protein 6 N-terminal" evidence="6">
    <location>
        <begin position="12"/>
        <end position="82"/>
    </location>
</feature>
<keyword evidence="5" id="KW-0539">Nucleus</keyword>
<accession>A0A9P7Z096</accession>
<dbReference type="Pfam" id="PF08640">
    <property type="entry name" value="U3_assoc_6"/>
    <property type="match status" value="1"/>
</dbReference>
<evidence type="ECO:0000256" key="1">
    <source>
        <dbReference type="ARBA" id="ARBA00004604"/>
    </source>
</evidence>
<comment type="subcellular location">
    <subcellularLocation>
        <location evidence="1">Nucleus</location>
        <location evidence="1">Nucleolus</location>
    </subcellularLocation>
</comment>
<dbReference type="GO" id="GO:0000462">
    <property type="term" value="P:maturation of SSU-rRNA from tricistronic rRNA transcript (SSU-rRNA, 5.8S rRNA, LSU-rRNA)"/>
    <property type="evidence" value="ECO:0007669"/>
    <property type="project" value="InterPro"/>
</dbReference>
<proteinExistence type="inferred from homology"/>
<evidence type="ECO:0000313" key="7">
    <source>
        <dbReference type="EMBL" id="KAG9242977.1"/>
    </source>
</evidence>
<evidence type="ECO:0000259" key="6">
    <source>
        <dbReference type="Pfam" id="PF08640"/>
    </source>
</evidence>
<reference evidence="7" key="1">
    <citation type="journal article" date="2021" name="IMA Fungus">
        <title>Genomic characterization of three marine fungi, including Emericellopsis atlantica sp. nov. with signatures of a generalist lifestyle and marine biomass degradation.</title>
        <authorList>
            <person name="Hagestad O.C."/>
            <person name="Hou L."/>
            <person name="Andersen J.H."/>
            <person name="Hansen E.H."/>
            <person name="Altermark B."/>
            <person name="Li C."/>
            <person name="Kuhnert E."/>
            <person name="Cox R.J."/>
            <person name="Crous P.W."/>
            <person name="Spatafora J.W."/>
            <person name="Lail K."/>
            <person name="Amirebrahimi M."/>
            <person name="Lipzen A."/>
            <person name="Pangilinan J."/>
            <person name="Andreopoulos W."/>
            <person name="Hayes R.D."/>
            <person name="Ng V."/>
            <person name="Grigoriev I.V."/>
            <person name="Jackson S.A."/>
            <person name="Sutton T.D.S."/>
            <person name="Dobson A.D.W."/>
            <person name="Rama T."/>
        </authorList>
    </citation>
    <scope>NUCLEOTIDE SEQUENCE</scope>
    <source>
        <strain evidence="7">TRa3180A</strain>
    </source>
</reference>
<dbReference type="InterPro" id="IPR013949">
    <property type="entry name" value="Utp6"/>
</dbReference>
<organism evidence="7 8">
    <name type="scientific">Calycina marina</name>
    <dbReference type="NCBI Taxonomy" id="1763456"/>
    <lineage>
        <taxon>Eukaryota</taxon>
        <taxon>Fungi</taxon>
        <taxon>Dikarya</taxon>
        <taxon>Ascomycota</taxon>
        <taxon>Pezizomycotina</taxon>
        <taxon>Leotiomycetes</taxon>
        <taxon>Helotiales</taxon>
        <taxon>Pezizellaceae</taxon>
        <taxon>Calycina</taxon>
    </lineage>
</organism>
<dbReference type="AlphaFoldDB" id="A0A9P7Z096"/>
<evidence type="ECO:0000256" key="4">
    <source>
        <dbReference type="ARBA" id="ARBA00022737"/>
    </source>
</evidence>
<dbReference type="GO" id="GO:0034388">
    <property type="term" value="C:Pwp2p-containing subcomplex of 90S preribosome"/>
    <property type="evidence" value="ECO:0007669"/>
    <property type="project" value="TreeGrafter"/>
</dbReference>
<dbReference type="InterPro" id="IPR055347">
    <property type="entry name" value="UTP6_N"/>
</dbReference>
<evidence type="ECO:0000313" key="8">
    <source>
        <dbReference type="Proteomes" id="UP000887226"/>
    </source>
</evidence>
<evidence type="ECO:0000256" key="3">
    <source>
        <dbReference type="ARBA" id="ARBA00022552"/>
    </source>
</evidence>
<sequence>MAGVSDKARFYLERSVPQLQEFAEKKIFAAAEIKSFVKKRSEFEHKVLARGSTPIDFAQYAAWETNLERLRQKRCSRLRIKSDSRYAGPARTFQIYDRGTQKHPGDVGLWMSYLEFARKEKGTKKWEAALTQALRLHPTKEDFWLYAARWSLERDGDMAAARSYMQRGTRFCTRNARLWIEYAKMEMIYLAKIALRRKILGLDPVEEEVAEEEVEEEDGFATSQDVISLKTHTLRSEMVAKVQVDGEAKKDPMDTPALNGAIPMAIYDSATKQSFFCTAVAEQFFDMFALFTQVRSLSRILQHVLDSMRDMYAKDASTFSCYTRWPVVTLDVTSSEFPMALATSLSRAKEARESVSVRDRAALAKKTRAWVEPILAREDIDPGVRTVLEVMLQRIE</sequence>
<name>A0A9P7Z096_9HELO</name>
<dbReference type="SMART" id="SM00386">
    <property type="entry name" value="HAT"/>
    <property type="match status" value="3"/>
</dbReference>
<dbReference type="SUPFAM" id="SSF48452">
    <property type="entry name" value="TPR-like"/>
    <property type="match status" value="1"/>
</dbReference>
<dbReference type="InterPro" id="IPR003107">
    <property type="entry name" value="HAT"/>
</dbReference>
<dbReference type="InterPro" id="IPR011990">
    <property type="entry name" value="TPR-like_helical_dom_sf"/>
</dbReference>
<dbReference type="OrthoDB" id="28112at2759"/>
<gene>
    <name evidence="7" type="ORF">BJ878DRAFT_512866</name>
</gene>
<dbReference type="PANTHER" id="PTHR23271">
    <property type="entry name" value="HEPATOCELLULAR CARCINOMA-ASSOCIATED ANTIGEN 66"/>
    <property type="match status" value="1"/>
</dbReference>
<dbReference type="Proteomes" id="UP000887226">
    <property type="component" value="Unassembled WGS sequence"/>
</dbReference>
<dbReference type="GO" id="GO:0030515">
    <property type="term" value="F:snoRNA binding"/>
    <property type="evidence" value="ECO:0007669"/>
    <property type="project" value="InterPro"/>
</dbReference>
<keyword evidence="3" id="KW-0698">rRNA processing</keyword>
<evidence type="ECO:0000256" key="2">
    <source>
        <dbReference type="ARBA" id="ARBA00010734"/>
    </source>
</evidence>
<dbReference type="GO" id="GO:0032040">
    <property type="term" value="C:small-subunit processome"/>
    <property type="evidence" value="ECO:0007669"/>
    <property type="project" value="TreeGrafter"/>
</dbReference>
<dbReference type="EMBL" id="MU254017">
    <property type="protein sequence ID" value="KAG9242977.1"/>
    <property type="molecule type" value="Genomic_DNA"/>
</dbReference>
<comment type="caution">
    <text evidence="7">The sequence shown here is derived from an EMBL/GenBank/DDBJ whole genome shotgun (WGS) entry which is preliminary data.</text>
</comment>
<dbReference type="Gene3D" id="1.25.40.10">
    <property type="entry name" value="Tetratricopeptide repeat domain"/>
    <property type="match status" value="1"/>
</dbReference>
<protein>
    <submittedName>
        <fullName evidence="7">U3 small nucleolar RNA-associated protein 6-domain-containing protein</fullName>
    </submittedName>
</protein>
<keyword evidence="8" id="KW-1185">Reference proteome</keyword>
<comment type="similarity">
    <text evidence="2">Belongs to the UTP6 family.</text>
</comment>
<keyword evidence="4" id="KW-0677">Repeat</keyword>